<dbReference type="GO" id="GO:0008080">
    <property type="term" value="F:N-acetyltransferase activity"/>
    <property type="evidence" value="ECO:0007669"/>
    <property type="project" value="InterPro"/>
</dbReference>
<evidence type="ECO:0000313" key="4">
    <source>
        <dbReference type="Proteomes" id="UP000199288"/>
    </source>
</evidence>
<dbReference type="InterPro" id="IPR000182">
    <property type="entry name" value="GNAT_dom"/>
</dbReference>
<accession>A0A1H3VW79</accession>
<evidence type="ECO:0000259" key="2">
    <source>
        <dbReference type="PROSITE" id="PS51186"/>
    </source>
</evidence>
<dbReference type="InterPro" id="IPR016181">
    <property type="entry name" value="Acyl_CoA_acyltransferase"/>
</dbReference>
<reference evidence="4" key="1">
    <citation type="submission" date="2016-10" db="EMBL/GenBank/DDBJ databases">
        <authorList>
            <person name="Varghese N."/>
            <person name="Submissions S."/>
        </authorList>
    </citation>
    <scope>NUCLEOTIDE SEQUENCE [LARGE SCALE GENOMIC DNA]</scope>
    <source>
        <strain evidence="4">KPR-1</strain>
    </source>
</reference>
<keyword evidence="1 3" id="KW-0808">Transferase</keyword>
<dbReference type="InterPro" id="IPR050769">
    <property type="entry name" value="NAT_camello-type"/>
</dbReference>
<dbReference type="PANTHER" id="PTHR13947:SF37">
    <property type="entry name" value="LD18367P"/>
    <property type="match status" value="1"/>
</dbReference>
<keyword evidence="4" id="KW-1185">Reference proteome</keyword>
<evidence type="ECO:0000313" key="3">
    <source>
        <dbReference type="EMBL" id="SDZ78464.1"/>
    </source>
</evidence>
<dbReference type="AlphaFoldDB" id="A0A1H3VW79"/>
<evidence type="ECO:0000256" key="1">
    <source>
        <dbReference type="ARBA" id="ARBA00022679"/>
    </source>
</evidence>
<dbReference type="SUPFAM" id="SSF55729">
    <property type="entry name" value="Acyl-CoA N-acyltransferases (Nat)"/>
    <property type="match status" value="1"/>
</dbReference>
<dbReference type="PANTHER" id="PTHR13947">
    <property type="entry name" value="GNAT FAMILY N-ACETYLTRANSFERASE"/>
    <property type="match status" value="1"/>
</dbReference>
<dbReference type="Pfam" id="PF13508">
    <property type="entry name" value="Acetyltransf_7"/>
    <property type="match status" value="1"/>
</dbReference>
<dbReference type="Gene3D" id="3.40.630.30">
    <property type="match status" value="1"/>
</dbReference>
<dbReference type="PROSITE" id="PS51186">
    <property type="entry name" value="GNAT"/>
    <property type="match status" value="1"/>
</dbReference>
<protein>
    <submittedName>
        <fullName evidence="3">Acetyltransferase (GNAT) domain-containing protein</fullName>
    </submittedName>
</protein>
<gene>
    <name evidence="3" type="ORF">SAMN02910418_00245</name>
</gene>
<proteinExistence type="predicted"/>
<dbReference type="CDD" id="cd04301">
    <property type="entry name" value="NAT_SF"/>
    <property type="match status" value="1"/>
</dbReference>
<dbReference type="EMBL" id="FNQV01000001">
    <property type="protein sequence ID" value="SDZ78464.1"/>
    <property type="molecule type" value="Genomic_DNA"/>
</dbReference>
<sequence length="166" mass="18170">MSRAEVSIRDITRCPFSFADVVQCYAASWRSSHGFFPPERVAAFTGDAAASILTDLLAKGGRIWVADVDSMPAGIVALIGEEISKLYVHPDAQNLGIGSKLLAYASAHCHTPRLHVLSINLGAQRLYFRHGFRFTGNRRPFFERIMELEMIGPAHSGKVPLATIGD</sequence>
<name>A0A1H3VW79_9ACTO</name>
<organism evidence="3 4">
    <name type="scientific">Bowdeniella nasicola</name>
    <dbReference type="NCBI Taxonomy" id="208480"/>
    <lineage>
        <taxon>Bacteria</taxon>
        <taxon>Bacillati</taxon>
        <taxon>Actinomycetota</taxon>
        <taxon>Actinomycetes</taxon>
        <taxon>Actinomycetales</taxon>
        <taxon>Actinomycetaceae</taxon>
        <taxon>Bowdeniella</taxon>
    </lineage>
</organism>
<dbReference type="Proteomes" id="UP000199288">
    <property type="component" value="Unassembled WGS sequence"/>
</dbReference>
<feature type="domain" description="N-acetyltransferase" evidence="2">
    <location>
        <begin position="6"/>
        <end position="151"/>
    </location>
</feature>